<name>A0ABN9TG23_9DINO</name>
<dbReference type="EMBL" id="CAUYUJ010014690">
    <property type="protein sequence ID" value="CAK0844746.1"/>
    <property type="molecule type" value="Genomic_DNA"/>
</dbReference>
<dbReference type="Proteomes" id="UP001189429">
    <property type="component" value="Unassembled WGS sequence"/>
</dbReference>
<sequence length="646" mass="69142">MCSALAKLRVAGSRRGVVEVPARLRALLAEVKGSSWLGPQPLAQALRSSAPELTASEADSLNAYLLGPSGTGPLTVLHGLRLCPLARGGLALFQRPGAAADIWWAEDSELQELLPHRSFIDSSSATFRLLRPRAANAPLNLRLLNARALPLLLPAVLPPHWRGKPCVTARGDEVLVDGTPSRLLAAAAAGAGQAGAPRGGARQAGRQRGGGASRAPAMAKGGAKGGGRRGPNLGGSRHRGKRRGGAGGLDDYDADDWREEEWRDEDEDEEEEEEETEHEEAESISQVADQHGPAAEVAEEACVCHTAAELRGVVRRCELLWRVVENAHEKGANPLQVVSDFPCVPLVGAPDGAEEAPCLVSVHEAVRRRALSAEDFPQADRETLQRCGVLIARPGKRLRAALSLEKSSTLAALRVAFADRWQAEQRHPAEGPAPCRLHRGLQPLRVPVGQSRPLLALVSRFVEKGLVPRDPSLLQALPLYETRGGRFAVPLVPAGACVVAPSEDWDEVLEPDFADYLVSWDGEAGLALQALADRERGSAFLGAVLRTLGYGLCPAVPAHVPCYARAHLRTLQRTPGISMLIRELERAQKQRHATLVPNTLCNARWGAVVPGCAPVCAGAQREAAHRAAVRLCVARLRRFLVAEPPL</sequence>
<keyword evidence="3" id="KW-1185">Reference proteome</keyword>
<accession>A0ABN9TG23</accession>
<evidence type="ECO:0000313" key="2">
    <source>
        <dbReference type="EMBL" id="CAK0844746.1"/>
    </source>
</evidence>
<organism evidence="2 3">
    <name type="scientific">Prorocentrum cordatum</name>
    <dbReference type="NCBI Taxonomy" id="2364126"/>
    <lineage>
        <taxon>Eukaryota</taxon>
        <taxon>Sar</taxon>
        <taxon>Alveolata</taxon>
        <taxon>Dinophyceae</taxon>
        <taxon>Prorocentrales</taxon>
        <taxon>Prorocentraceae</taxon>
        <taxon>Prorocentrum</taxon>
    </lineage>
</organism>
<comment type="caution">
    <text evidence="2">The sequence shown here is derived from an EMBL/GenBank/DDBJ whole genome shotgun (WGS) entry which is preliminary data.</text>
</comment>
<gene>
    <name evidence="2" type="ORF">PCOR1329_LOCUS38769</name>
</gene>
<feature type="compositionally biased region" description="Gly residues" evidence="1">
    <location>
        <begin position="222"/>
        <end position="233"/>
    </location>
</feature>
<evidence type="ECO:0000313" key="3">
    <source>
        <dbReference type="Proteomes" id="UP001189429"/>
    </source>
</evidence>
<reference evidence="2" key="1">
    <citation type="submission" date="2023-10" db="EMBL/GenBank/DDBJ databases">
        <authorList>
            <person name="Chen Y."/>
            <person name="Shah S."/>
            <person name="Dougan E. K."/>
            <person name="Thang M."/>
            <person name="Chan C."/>
        </authorList>
    </citation>
    <scope>NUCLEOTIDE SEQUENCE [LARGE SCALE GENOMIC DNA]</scope>
</reference>
<feature type="region of interest" description="Disordered" evidence="1">
    <location>
        <begin position="189"/>
        <end position="292"/>
    </location>
</feature>
<feature type="compositionally biased region" description="Acidic residues" evidence="1">
    <location>
        <begin position="250"/>
        <end position="282"/>
    </location>
</feature>
<evidence type="ECO:0000256" key="1">
    <source>
        <dbReference type="SAM" id="MobiDB-lite"/>
    </source>
</evidence>
<protein>
    <submittedName>
        <fullName evidence="2">Uncharacterized protein</fullName>
    </submittedName>
</protein>
<feature type="compositionally biased region" description="Low complexity" evidence="1">
    <location>
        <begin position="189"/>
        <end position="206"/>
    </location>
</feature>
<proteinExistence type="predicted"/>